<dbReference type="Gene3D" id="1.10.630.10">
    <property type="entry name" value="Cytochrome P450"/>
    <property type="match status" value="1"/>
</dbReference>
<keyword evidence="5 6" id="KW-0349">Heme</keyword>
<dbReference type="GO" id="GO:0020037">
    <property type="term" value="F:heme binding"/>
    <property type="evidence" value="ECO:0007669"/>
    <property type="project" value="InterPro"/>
</dbReference>
<keyword evidence="6" id="KW-0503">Monooxygenase</keyword>
<evidence type="ECO:0000256" key="4">
    <source>
        <dbReference type="ARBA" id="ARBA00023004"/>
    </source>
</evidence>
<keyword evidence="6" id="KW-0560">Oxidoreductase</keyword>
<dbReference type="Proteomes" id="UP000799291">
    <property type="component" value="Unassembled WGS sequence"/>
</dbReference>
<accession>A0A6G1IYP3</accession>
<organism evidence="8 9">
    <name type="scientific">Lentithecium fluviatile CBS 122367</name>
    <dbReference type="NCBI Taxonomy" id="1168545"/>
    <lineage>
        <taxon>Eukaryota</taxon>
        <taxon>Fungi</taxon>
        <taxon>Dikarya</taxon>
        <taxon>Ascomycota</taxon>
        <taxon>Pezizomycotina</taxon>
        <taxon>Dothideomycetes</taxon>
        <taxon>Pleosporomycetidae</taxon>
        <taxon>Pleosporales</taxon>
        <taxon>Massarineae</taxon>
        <taxon>Lentitheciaceae</taxon>
        <taxon>Lentithecium</taxon>
    </lineage>
</organism>
<keyword evidence="9" id="KW-1185">Reference proteome</keyword>
<dbReference type="InterPro" id="IPR017972">
    <property type="entry name" value="Cyt_P450_CS"/>
</dbReference>
<dbReference type="PANTHER" id="PTHR24305">
    <property type="entry name" value="CYTOCHROME P450"/>
    <property type="match status" value="1"/>
</dbReference>
<evidence type="ECO:0000256" key="3">
    <source>
        <dbReference type="ARBA" id="ARBA00022723"/>
    </source>
</evidence>
<dbReference type="GO" id="GO:0005506">
    <property type="term" value="F:iron ion binding"/>
    <property type="evidence" value="ECO:0007669"/>
    <property type="project" value="InterPro"/>
</dbReference>
<dbReference type="SUPFAM" id="SSF48264">
    <property type="entry name" value="Cytochrome P450"/>
    <property type="match status" value="1"/>
</dbReference>
<name>A0A6G1IYP3_9PLEO</name>
<comment type="similarity">
    <text evidence="2 6">Belongs to the cytochrome P450 family.</text>
</comment>
<dbReference type="OrthoDB" id="3934656at2759"/>
<dbReference type="InterPro" id="IPR002401">
    <property type="entry name" value="Cyt_P450_E_grp-I"/>
</dbReference>
<protein>
    <submittedName>
        <fullName evidence="8">Cytochrome P450</fullName>
    </submittedName>
</protein>
<dbReference type="GO" id="GO:0004497">
    <property type="term" value="F:monooxygenase activity"/>
    <property type="evidence" value="ECO:0007669"/>
    <property type="project" value="UniProtKB-KW"/>
</dbReference>
<evidence type="ECO:0000256" key="7">
    <source>
        <dbReference type="SAM" id="Phobius"/>
    </source>
</evidence>
<dbReference type="Pfam" id="PF00067">
    <property type="entry name" value="p450"/>
    <property type="match status" value="1"/>
</dbReference>
<sequence length="472" mass="53586">MTTPCHALNTISSFIPLVLAHHLLWICRLLFKVLQPGLRHIPEPWLAKFTPLWRIWFVWDGSAHVGYRRLHERYGPIVRTAPNVVNISDPAAINTIFGIGSRFTKSLFYTPFTVRYDGEVMDNILSTNDFDEHKRLKRSVAPKYSMTSMRSLEYLVDPCTKIFIDAMMDLQGQVVDLGAWVQWCAFDVMGAERKDVRNVIAGLEMGAMYMSVVGQMPWLHNYLLGNFTVGKVLAKITGGKGDLLPVVIQMVLDSISQDDAESAGKPARADFLSFFLHLQENSMEEMSHRDMVNHLMDNLIGIALRSVFYYLMKNKHAYQILQKEIGEAHARGKLSPYITYTESLRLDYLKSLTRLASRQACLKEAMRMDPIISFPLERVVPSGGVALCGAQILAGTIVGINAAVIHRDTDIFGLDANEFRPKRWLDKEDEARIKRIDRHLMTFGIGDRTCIGKNLSNMEMGKFVPQVLRQFD</sequence>
<comment type="cofactor">
    <cofactor evidence="1 5">
        <name>heme</name>
        <dbReference type="ChEBI" id="CHEBI:30413"/>
    </cofactor>
</comment>
<proteinExistence type="inferred from homology"/>
<dbReference type="InterPro" id="IPR001128">
    <property type="entry name" value="Cyt_P450"/>
</dbReference>
<dbReference type="InterPro" id="IPR036396">
    <property type="entry name" value="Cyt_P450_sf"/>
</dbReference>
<keyword evidence="4 5" id="KW-0408">Iron</keyword>
<dbReference type="AlphaFoldDB" id="A0A6G1IYP3"/>
<dbReference type="GO" id="GO:0016705">
    <property type="term" value="F:oxidoreductase activity, acting on paired donors, with incorporation or reduction of molecular oxygen"/>
    <property type="evidence" value="ECO:0007669"/>
    <property type="project" value="InterPro"/>
</dbReference>
<evidence type="ECO:0000256" key="6">
    <source>
        <dbReference type="RuleBase" id="RU000461"/>
    </source>
</evidence>
<keyword evidence="7" id="KW-0812">Transmembrane</keyword>
<dbReference type="PRINTS" id="PR00463">
    <property type="entry name" value="EP450I"/>
</dbReference>
<evidence type="ECO:0000256" key="2">
    <source>
        <dbReference type="ARBA" id="ARBA00010617"/>
    </source>
</evidence>
<keyword evidence="3 5" id="KW-0479">Metal-binding</keyword>
<dbReference type="PANTHER" id="PTHR24305:SF232">
    <property type="entry name" value="P450, PUTATIVE (EUROFUNG)-RELATED"/>
    <property type="match status" value="1"/>
</dbReference>
<keyword evidence="7" id="KW-0472">Membrane</keyword>
<reference evidence="8" key="1">
    <citation type="journal article" date="2020" name="Stud. Mycol.">
        <title>101 Dothideomycetes genomes: a test case for predicting lifestyles and emergence of pathogens.</title>
        <authorList>
            <person name="Haridas S."/>
            <person name="Albert R."/>
            <person name="Binder M."/>
            <person name="Bloem J."/>
            <person name="Labutti K."/>
            <person name="Salamov A."/>
            <person name="Andreopoulos B."/>
            <person name="Baker S."/>
            <person name="Barry K."/>
            <person name="Bills G."/>
            <person name="Bluhm B."/>
            <person name="Cannon C."/>
            <person name="Castanera R."/>
            <person name="Culley D."/>
            <person name="Daum C."/>
            <person name="Ezra D."/>
            <person name="Gonzalez J."/>
            <person name="Henrissat B."/>
            <person name="Kuo A."/>
            <person name="Liang C."/>
            <person name="Lipzen A."/>
            <person name="Lutzoni F."/>
            <person name="Magnuson J."/>
            <person name="Mondo S."/>
            <person name="Nolan M."/>
            <person name="Ohm R."/>
            <person name="Pangilinan J."/>
            <person name="Park H.-J."/>
            <person name="Ramirez L."/>
            <person name="Alfaro M."/>
            <person name="Sun H."/>
            <person name="Tritt A."/>
            <person name="Yoshinaga Y."/>
            <person name="Zwiers L.-H."/>
            <person name="Turgeon B."/>
            <person name="Goodwin S."/>
            <person name="Spatafora J."/>
            <person name="Crous P."/>
            <person name="Grigoriev I."/>
        </authorList>
    </citation>
    <scope>NUCLEOTIDE SEQUENCE</scope>
    <source>
        <strain evidence="8">CBS 122367</strain>
    </source>
</reference>
<evidence type="ECO:0000313" key="9">
    <source>
        <dbReference type="Proteomes" id="UP000799291"/>
    </source>
</evidence>
<evidence type="ECO:0000313" key="8">
    <source>
        <dbReference type="EMBL" id="KAF2683060.1"/>
    </source>
</evidence>
<feature type="transmembrane region" description="Helical" evidence="7">
    <location>
        <begin position="12"/>
        <end position="31"/>
    </location>
</feature>
<feature type="binding site" description="axial binding residue" evidence="5">
    <location>
        <position position="450"/>
    </location>
    <ligand>
        <name>heme</name>
        <dbReference type="ChEBI" id="CHEBI:30413"/>
    </ligand>
    <ligandPart>
        <name>Fe</name>
        <dbReference type="ChEBI" id="CHEBI:18248"/>
    </ligandPart>
</feature>
<dbReference type="CDD" id="cd11060">
    <property type="entry name" value="CYP57A1-like"/>
    <property type="match status" value="1"/>
</dbReference>
<gene>
    <name evidence="8" type="ORF">K458DRAFT_478476</name>
</gene>
<keyword evidence="7" id="KW-1133">Transmembrane helix</keyword>
<dbReference type="InterPro" id="IPR050121">
    <property type="entry name" value="Cytochrome_P450_monoxygenase"/>
</dbReference>
<evidence type="ECO:0000256" key="1">
    <source>
        <dbReference type="ARBA" id="ARBA00001971"/>
    </source>
</evidence>
<evidence type="ECO:0000256" key="5">
    <source>
        <dbReference type="PIRSR" id="PIRSR602401-1"/>
    </source>
</evidence>
<dbReference type="PROSITE" id="PS00086">
    <property type="entry name" value="CYTOCHROME_P450"/>
    <property type="match status" value="1"/>
</dbReference>
<dbReference type="EMBL" id="MU005585">
    <property type="protein sequence ID" value="KAF2683060.1"/>
    <property type="molecule type" value="Genomic_DNA"/>
</dbReference>